<organism evidence="2 3">
    <name type="scientific">Aureibaculum algae</name>
    <dbReference type="NCBI Taxonomy" id="2584122"/>
    <lineage>
        <taxon>Bacteria</taxon>
        <taxon>Pseudomonadati</taxon>
        <taxon>Bacteroidota</taxon>
        <taxon>Flavobacteriia</taxon>
        <taxon>Flavobacteriales</taxon>
        <taxon>Flavobacteriaceae</taxon>
        <taxon>Aureibaculum</taxon>
    </lineage>
</organism>
<dbReference type="InterPro" id="IPR018736">
    <property type="entry name" value="DUF2279_periplasmic_lipo"/>
</dbReference>
<feature type="transmembrane region" description="Helical" evidence="1">
    <location>
        <begin position="53"/>
        <end position="74"/>
    </location>
</feature>
<name>A0A5B7U1Z0_9FLAO</name>
<dbReference type="Pfam" id="PF10043">
    <property type="entry name" value="DUF2279"/>
    <property type="match status" value="1"/>
</dbReference>
<keyword evidence="1" id="KW-1133">Transmembrane helix</keyword>
<feature type="transmembrane region" description="Helical" evidence="1">
    <location>
        <begin position="15"/>
        <end position="33"/>
    </location>
</feature>
<evidence type="ECO:0000313" key="3">
    <source>
        <dbReference type="Proteomes" id="UP000306229"/>
    </source>
</evidence>
<dbReference type="KEGG" id="fbe:FF125_07225"/>
<accession>A0A5B7U1Z0</accession>
<protein>
    <submittedName>
        <fullName evidence="2">DUF2279 domain-containing protein</fullName>
    </submittedName>
</protein>
<gene>
    <name evidence="2" type="ORF">FF125_07225</name>
</gene>
<keyword evidence="1" id="KW-0812">Transmembrane</keyword>
<evidence type="ECO:0000256" key="1">
    <source>
        <dbReference type="SAM" id="Phobius"/>
    </source>
</evidence>
<keyword evidence="3" id="KW-1185">Reference proteome</keyword>
<evidence type="ECO:0000313" key="2">
    <source>
        <dbReference type="EMBL" id="QCX41017.1"/>
    </source>
</evidence>
<dbReference type="OrthoDB" id="9803535at2"/>
<dbReference type="Proteomes" id="UP000306229">
    <property type="component" value="Chromosome"/>
</dbReference>
<proteinExistence type="predicted"/>
<dbReference type="AlphaFoldDB" id="A0A5B7U1Z0"/>
<sequence>MSDCAKNKSFQESSIRIIFIPICLLFFCFTSVAQHKSTFWTKSDSLNVKRKNAVYIAEGSLASLALLGIHQLWYTNYDSSSFHTINDSNDWLQMDKAGHTMSAYYVGKMGMTVLDWAGESKKNQLVYGATLGFGFLSVVEIFDGFSKEWGFSPSDILANATGAGLLIGQELLWDEQRILMKYSFHSTKYANRRPELLGENFLEQTLKDYNGQTYWLSANIWSFAKESRFPKWLNIAFGYGADGMISSNTDYFIDNAIINPPQRLRQFYLSLDVDLSKIKTKSKFLKTLFSTINFIKIPAPTLEINSNGRTKFHMLYF</sequence>
<keyword evidence="1" id="KW-0472">Membrane</keyword>
<reference evidence="2 3" key="1">
    <citation type="submission" date="2019-05" db="EMBL/GenBank/DDBJ databases">
        <title>Algicella ahnfeltiae gen. nov., sp. nov., a novel marine bacterium of the family Flavobacteriaceae isolated from a red alga.</title>
        <authorList>
            <person name="Nedashkovskaya O.I."/>
            <person name="Kukhlevskiy A.D."/>
            <person name="Kim S.-G."/>
            <person name="Zhukova N.V."/>
            <person name="Mikhailov V.V."/>
        </authorList>
    </citation>
    <scope>NUCLEOTIDE SEQUENCE [LARGE SCALE GENOMIC DNA]</scope>
    <source>
        <strain evidence="2 3">10Alg115</strain>
    </source>
</reference>
<dbReference type="EMBL" id="CP040749">
    <property type="protein sequence ID" value="QCX41017.1"/>
    <property type="molecule type" value="Genomic_DNA"/>
</dbReference>